<dbReference type="InterPro" id="IPR016181">
    <property type="entry name" value="Acyl_CoA_acyltransferase"/>
</dbReference>
<reference evidence="3" key="1">
    <citation type="submission" date="2016-10" db="EMBL/GenBank/DDBJ databases">
        <authorList>
            <person name="Varghese N."/>
            <person name="Submissions S."/>
        </authorList>
    </citation>
    <scope>NUCLEOTIDE SEQUENCE [LARGE SCALE GENOMIC DNA]</scope>
    <source>
        <strain evidence="3">DSM 1565</strain>
    </source>
</reference>
<protein>
    <submittedName>
        <fullName evidence="2">Acetyltransferase (GNAT) family protein</fullName>
    </submittedName>
</protein>
<dbReference type="STRING" id="51670.SAMN04488557_3225"/>
<evidence type="ECO:0000259" key="1">
    <source>
        <dbReference type="PROSITE" id="PS51186"/>
    </source>
</evidence>
<name>A0A1I7NSB1_9HYPH</name>
<feature type="domain" description="N-acetyltransferase" evidence="1">
    <location>
        <begin position="14"/>
        <end position="193"/>
    </location>
</feature>
<dbReference type="SUPFAM" id="SSF55729">
    <property type="entry name" value="Acyl-CoA N-acyltransferases (Nat)"/>
    <property type="match status" value="1"/>
</dbReference>
<gene>
    <name evidence="2" type="ORF">SAMN04488557_3225</name>
</gene>
<dbReference type="InterPro" id="IPR000182">
    <property type="entry name" value="GNAT_dom"/>
</dbReference>
<evidence type="ECO:0000313" key="2">
    <source>
        <dbReference type="EMBL" id="SFV37561.1"/>
    </source>
</evidence>
<evidence type="ECO:0000313" key="3">
    <source>
        <dbReference type="Proteomes" id="UP000199423"/>
    </source>
</evidence>
<dbReference type="PROSITE" id="PS51186">
    <property type="entry name" value="GNAT"/>
    <property type="match status" value="1"/>
</dbReference>
<accession>A0A1I7NSB1</accession>
<dbReference type="Gene3D" id="3.40.630.30">
    <property type="match status" value="1"/>
</dbReference>
<dbReference type="AlphaFoldDB" id="A0A1I7NSB1"/>
<dbReference type="GO" id="GO:0016747">
    <property type="term" value="F:acyltransferase activity, transferring groups other than amino-acyl groups"/>
    <property type="evidence" value="ECO:0007669"/>
    <property type="project" value="InterPro"/>
</dbReference>
<proteinExistence type="predicted"/>
<dbReference type="Pfam" id="PF00583">
    <property type="entry name" value="Acetyltransf_1"/>
    <property type="match status" value="1"/>
</dbReference>
<dbReference type="EMBL" id="FPCH01000003">
    <property type="protein sequence ID" value="SFV37561.1"/>
    <property type="molecule type" value="Genomic_DNA"/>
</dbReference>
<organism evidence="2 3">
    <name type="scientific">Hyphomicrobium facile</name>
    <dbReference type="NCBI Taxonomy" id="51670"/>
    <lineage>
        <taxon>Bacteria</taxon>
        <taxon>Pseudomonadati</taxon>
        <taxon>Pseudomonadota</taxon>
        <taxon>Alphaproteobacteria</taxon>
        <taxon>Hyphomicrobiales</taxon>
        <taxon>Hyphomicrobiaceae</taxon>
        <taxon>Hyphomicrobium</taxon>
    </lineage>
</organism>
<dbReference type="RefSeq" id="WP_092868730.1">
    <property type="nucleotide sequence ID" value="NZ_FPCH01000003.1"/>
</dbReference>
<keyword evidence="2" id="KW-0808">Transferase</keyword>
<sequence>MLKEAPEASADRLGSIRRLLTSESYLLTEHLQRLDPEARHRRFGHDVSDEFITRYASHAGDFGNVTFGYFVDGELRAVAELRPDDLMHRPGAEVAFSVEKPFVNRGIATQLMGRVIRTARNRGLRHLILVCLPDNAKMQAIARHYGAEIKVEDGSVIADIIPKDADYQSWVGELLDERMTYLHSALDFQKRLRGTAEL</sequence>
<keyword evidence="3" id="KW-1185">Reference proteome</keyword>
<dbReference type="OrthoDB" id="7843527at2"/>
<dbReference type="Proteomes" id="UP000199423">
    <property type="component" value="Unassembled WGS sequence"/>
</dbReference>
<dbReference type="CDD" id="cd04301">
    <property type="entry name" value="NAT_SF"/>
    <property type="match status" value="1"/>
</dbReference>